<accession>A0ABU4RDU2</accession>
<comment type="caution">
    <text evidence="2">The sequence shown here is derived from an EMBL/GenBank/DDBJ whole genome shotgun (WGS) entry which is preliminary data.</text>
</comment>
<keyword evidence="3" id="KW-1185">Reference proteome</keyword>
<evidence type="ECO:0000256" key="1">
    <source>
        <dbReference type="ARBA" id="ARBA00022729"/>
    </source>
</evidence>
<dbReference type="EMBL" id="JAWXVI010000006">
    <property type="protein sequence ID" value="MDX6190033.1"/>
    <property type="molecule type" value="Genomic_DNA"/>
</dbReference>
<organism evidence="2 3">
    <name type="scientific">Flavobacterium cupriresistens</name>
    <dbReference type="NCBI Taxonomy" id="2893885"/>
    <lineage>
        <taxon>Bacteria</taxon>
        <taxon>Pseudomonadati</taxon>
        <taxon>Bacteroidota</taxon>
        <taxon>Flavobacteriia</taxon>
        <taxon>Flavobacteriales</taxon>
        <taxon>Flavobacteriaceae</taxon>
        <taxon>Flavobacterium</taxon>
    </lineage>
</organism>
<dbReference type="NCBIfam" id="TIGR04183">
    <property type="entry name" value="Por_Secre_tail"/>
    <property type="match status" value="1"/>
</dbReference>
<gene>
    <name evidence="2" type="ORF">SGQ83_11790</name>
</gene>
<protein>
    <submittedName>
        <fullName evidence="2">T9SS type A sorting domain-containing protein</fullName>
    </submittedName>
</protein>
<dbReference type="InterPro" id="IPR026444">
    <property type="entry name" value="Secre_tail"/>
</dbReference>
<evidence type="ECO:0000313" key="3">
    <source>
        <dbReference type="Proteomes" id="UP001273350"/>
    </source>
</evidence>
<evidence type="ECO:0000313" key="2">
    <source>
        <dbReference type="EMBL" id="MDX6190033.1"/>
    </source>
</evidence>
<dbReference type="RefSeq" id="WP_230003203.1">
    <property type="nucleotide sequence ID" value="NZ_CP087134.1"/>
</dbReference>
<proteinExistence type="predicted"/>
<keyword evidence="1" id="KW-0732">Signal</keyword>
<reference evidence="2 3" key="1">
    <citation type="submission" date="2023-11" db="EMBL/GenBank/DDBJ databases">
        <title>Unpublished Manusciprt.</title>
        <authorList>
            <person name="Saticioglu I.B."/>
            <person name="Ay H."/>
            <person name="Ajmi N."/>
            <person name="Altun S."/>
            <person name="Duman M."/>
        </authorList>
    </citation>
    <scope>NUCLEOTIDE SEQUENCE [LARGE SCALE GENOMIC DNA]</scope>
    <source>
        <strain evidence="2 3">Fl-318</strain>
    </source>
</reference>
<sequence>MKIKLLLLFLIFAGLQIVPTYAQGGTVKISNLRYTNGKSIPNGSPIEIYQGESVSITFDLDLSNPQLVLKKGYLYVFSKKSSSESTSLQYVNVDFNNNLLSSWYSKEFTVSMNASAFNATGGIFYGQFSDYVGGGSIRGNVIPVKVIPIPAILNNSIWGNQTITEGQSVNITGSNPSGGIGNYSFEWQKKDINGGWVTIAGAKSSSLSSDTPFVNTSYKRIVKSGVLGHFSNEVAVTVTPAPIILNNTITLNGSTIHGSLPTGGINVYQYSWILWGGEEPYTFPQTGQNFELTKDVYDYLKLYPNLSISRIVTSGSQTMTSVSVKILPIAPVGNNTISISGSTITGSQPTGGNNSYQYSWMLMGGEEPFVFPNTGQSFEITEDIYNYLKTYPVLKIHRIVTSGNETSGSNSITILPKGASAKTAIASEKGVSTDVTVYPNPTTESVNFTTNFSANKEIEITIFSEGLRETKSIFRGTVTPNQVVNWNFPANYPKGLYFYKIMADNKEVKSGKISFQ</sequence>
<dbReference type="Proteomes" id="UP001273350">
    <property type="component" value="Unassembled WGS sequence"/>
</dbReference>
<name>A0ABU4RDU2_9FLAO</name>